<dbReference type="PANTHER" id="PTHR43133">
    <property type="entry name" value="RNA POLYMERASE ECF-TYPE SIGMA FACTO"/>
    <property type="match status" value="1"/>
</dbReference>
<dbReference type="NCBIfam" id="TIGR02937">
    <property type="entry name" value="sigma70-ECF"/>
    <property type="match status" value="1"/>
</dbReference>
<dbReference type="GO" id="GO:0003677">
    <property type="term" value="F:DNA binding"/>
    <property type="evidence" value="ECO:0007669"/>
    <property type="project" value="InterPro"/>
</dbReference>
<dbReference type="AlphaFoldDB" id="A0AAE3H6G8"/>
<evidence type="ECO:0000256" key="3">
    <source>
        <dbReference type="ARBA" id="ARBA00023082"/>
    </source>
</evidence>
<protein>
    <submittedName>
        <fullName evidence="7">Sigma-70 family RNA polymerase sigma factor</fullName>
    </submittedName>
</protein>
<feature type="domain" description="RNA polymerase sigma-70 region 2" evidence="5">
    <location>
        <begin position="30"/>
        <end position="95"/>
    </location>
</feature>
<dbReference type="PANTHER" id="PTHR43133:SF46">
    <property type="entry name" value="RNA POLYMERASE SIGMA-70 FACTOR ECF SUBFAMILY"/>
    <property type="match status" value="1"/>
</dbReference>
<dbReference type="Pfam" id="PF04542">
    <property type="entry name" value="Sigma70_r2"/>
    <property type="match status" value="1"/>
</dbReference>
<comment type="caution">
    <text evidence="7">The sequence shown here is derived from an EMBL/GenBank/DDBJ whole genome shotgun (WGS) entry which is preliminary data.</text>
</comment>
<dbReference type="SUPFAM" id="SSF88946">
    <property type="entry name" value="Sigma2 domain of RNA polymerase sigma factors"/>
    <property type="match status" value="1"/>
</dbReference>
<dbReference type="Pfam" id="PF08281">
    <property type="entry name" value="Sigma70_r4_2"/>
    <property type="match status" value="1"/>
</dbReference>
<dbReference type="Proteomes" id="UP001204144">
    <property type="component" value="Unassembled WGS sequence"/>
</dbReference>
<dbReference type="SUPFAM" id="SSF88659">
    <property type="entry name" value="Sigma3 and sigma4 domains of RNA polymerase sigma factors"/>
    <property type="match status" value="1"/>
</dbReference>
<evidence type="ECO:0000256" key="2">
    <source>
        <dbReference type="ARBA" id="ARBA00023015"/>
    </source>
</evidence>
<dbReference type="EMBL" id="RJUF01000177">
    <property type="protein sequence ID" value="MCP9764866.1"/>
    <property type="molecule type" value="Genomic_DNA"/>
</dbReference>
<evidence type="ECO:0000313" key="8">
    <source>
        <dbReference type="Proteomes" id="UP001204144"/>
    </source>
</evidence>
<dbReference type="InterPro" id="IPR036388">
    <property type="entry name" value="WH-like_DNA-bd_sf"/>
</dbReference>
<keyword evidence="4" id="KW-0804">Transcription</keyword>
<organism evidence="7 8">
    <name type="scientific">Lacihabitans soyangensis</name>
    <dbReference type="NCBI Taxonomy" id="869394"/>
    <lineage>
        <taxon>Bacteria</taxon>
        <taxon>Pseudomonadati</taxon>
        <taxon>Bacteroidota</taxon>
        <taxon>Cytophagia</taxon>
        <taxon>Cytophagales</taxon>
        <taxon>Leadbetterellaceae</taxon>
        <taxon>Lacihabitans</taxon>
    </lineage>
</organism>
<dbReference type="Gene3D" id="1.10.1740.10">
    <property type="match status" value="1"/>
</dbReference>
<dbReference type="InterPro" id="IPR007627">
    <property type="entry name" value="RNA_pol_sigma70_r2"/>
</dbReference>
<dbReference type="GO" id="GO:0016987">
    <property type="term" value="F:sigma factor activity"/>
    <property type="evidence" value="ECO:0007669"/>
    <property type="project" value="UniProtKB-KW"/>
</dbReference>
<evidence type="ECO:0000259" key="6">
    <source>
        <dbReference type="Pfam" id="PF08281"/>
    </source>
</evidence>
<dbReference type="RefSeq" id="WP_255038550.1">
    <property type="nucleotide sequence ID" value="NZ_RJUF01000177.1"/>
</dbReference>
<dbReference type="CDD" id="cd06171">
    <property type="entry name" value="Sigma70_r4"/>
    <property type="match status" value="1"/>
</dbReference>
<reference evidence="7 8" key="1">
    <citation type="submission" date="2018-11" db="EMBL/GenBank/DDBJ databases">
        <title>Novel bacteria species description.</title>
        <authorList>
            <person name="Han J.-H."/>
        </authorList>
    </citation>
    <scope>NUCLEOTIDE SEQUENCE [LARGE SCALE GENOMIC DNA]</scope>
    <source>
        <strain evidence="7 8">KCTC23259</strain>
    </source>
</reference>
<name>A0AAE3H6G8_9BACT</name>
<evidence type="ECO:0000259" key="5">
    <source>
        <dbReference type="Pfam" id="PF04542"/>
    </source>
</evidence>
<dbReference type="InterPro" id="IPR013325">
    <property type="entry name" value="RNA_pol_sigma_r2"/>
</dbReference>
<evidence type="ECO:0000313" key="7">
    <source>
        <dbReference type="EMBL" id="MCP9764866.1"/>
    </source>
</evidence>
<comment type="similarity">
    <text evidence="1">Belongs to the sigma-70 factor family. ECF subfamily.</text>
</comment>
<proteinExistence type="inferred from homology"/>
<accession>A0AAE3H6G8</accession>
<keyword evidence="8" id="KW-1185">Reference proteome</keyword>
<dbReference type="InterPro" id="IPR039425">
    <property type="entry name" value="RNA_pol_sigma-70-like"/>
</dbReference>
<dbReference type="InterPro" id="IPR013249">
    <property type="entry name" value="RNA_pol_sigma70_r4_t2"/>
</dbReference>
<dbReference type="InterPro" id="IPR014284">
    <property type="entry name" value="RNA_pol_sigma-70_dom"/>
</dbReference>
<dbReference type="InterPro" id="IPR013324">
    <property type="entry name" value="RNA_pol_sigma_r3/r4-like"/>
</dbReference>
<dbReference type="Gene3D" id="1.10.10.10">
    <property type="entry name" value="Winged helix-like DNA-binding domain superfamily/Winged helix DNA-binding domain"/>
    <property type="match status" value="1"/>
</dbReference>
<keyword evidence="2" id="KW-0805">Transcription regulation</keyword>
<dbReference type="GO" id="GO:0006352">
    <property type="term" value="P:DNA-templated transcription initiation"/>
    <property type="evidence" value="ECO:0007669"/>
    <property type="project" value="InterPro"/>
</dbReference>
<evidence type="ECO:0000256" key="4">
    <source>
        <dbReference type="ARBA" id="ARBA00023163"/>
    </source>
</evidence>
<gene>
    <name evidence="7" type="ORF">EGI31_18155</name>
</gene>
<feature type="domain" description="RNA polymerase sigma factor 70 region 4 type 2" evidence="6">
    <location>
        <begin position="120"/>
        <end position="170"/>
    </location>
</feature>
<evidence type="ECO:0000256" key="1">
    <source>
        <dbReference type="ARBA" id="ARBA00010641"/>
    </source>
</evidence>
<keyword evidence="3" id="KW-0731">Sigma factor</keyword>
<sequence length="186" mass="21392">MAKILSLFETEYDLAKALIKGDPSAQRLFYEKFSGKFLAICCRYINDRMAAEDLMVESMMKIFDKVSQFGFKGSFEGWAKRLVVNEALMYLRSQKMLEVGLDDVGELQNSYSQNLDFESEELLKLIQSLPNGYRTVFNLYAIEGYNHQEISEMLGISEGPSKSQLSRARVILQDQLTKNERYGYIV</sequence>